<gene>
    <name evidence="2" type="ORF">EVAR_19128_1</name>
</gene>
<sequence length="153" mass="16319">MSESPQWMGAPGLTSVNHPIVVSMTSPQFRPSLCPPQQLPGASEGVPTLKMGAEGTGCPSVPAASPSRPPGMAVRRGVASQMAPHTRWNEAPPVDTIQDGGGRIWETAQDETRDRGTARRLSRASIAMYYGYGTTQSCDRHVCTVRTLDNDLG</sequence>
<evidence type="ECO:0000313" key="2">
    <source>
        <dbReference type="EMBL" id="GBP04178.1"/>
    </source>
</evidence>
<keyword evidence="3" id="KW-1185">Reference proteome</keyword>
<dbReference type="Proteomes" id="UP000299102">
    <property type="component" value="Unassembled WGS sequence"/>
</dbReference>
<organism evidence="2 3">
    <name type="scientific">Eumeta variegata</name>
    <name type="common">Bagworm moth</name>
    <name type="synonym">Eumeta japonica</name>
    <dbReference type="NCBI Taxonomy" id="151549"/>
    <lineage>
        <taxon>Eukaryota</taxon>
        <taxon>Metazoa</taxon>
        <taxon>Ecdysozoa</taxon>
        <taxon>Arthropoda</taxon>
        <taxon>Hexapoda</taxon>
        <taxon>Insecta</taxon>
        <taxon>Pterygota</taxon>
        <taxon>Neoptera</taxon>
        <taxon>Endopterygota</taxon>
        <taxon>Lepidoptera</taxon>
        <taxon>Glossata</taxon>
        <taxon>Ditrysia</taxon>
        <taxon>Tineoidea</taxon>
        <taxon>Psychidae</taxon>
        <taxon>Oiketicinae</taxon>
        <taxon>Eumeta</taxon>
    </lineage>
</organism>
<evidence type="ECO:0000313" key="3">
    <source>
        <dbReference type="Proteomes" id="UP000299102"/>
    </source>
</evidence>
<dbReference type="AlphaFoldDB" id="A0A4C1SSF6"/>
<protein>
    <submittedName>
        <fullName evidence="2">Uncharacterized protein</fullName>
    </submittedName>
</protein>
<feature type="region of interest" description="Disordered" evidence="1">
    <location>
        <begin position="44"/>
        <end position="101"/>
    </location>
</feature>
<dbReference type="EMBL" id="BGZK01003741">
    <property type="protein sequence ID" value="GBP04178.1"/>
    <property type="molecule type" value="Genomic_DNA"/>
</dbReference>
<proteinExistence type="predicted"/>
<evidence type="ECO:0000256" key="1">
    <source>
        <dbReference type="SAM" id="MobiDB-lite"/>
    </source>
</evidence>
<name>A0A4C1SSF6_EUMVA</name>
<accession>A0A4C1SSF6</accession>
<comment type="caution">
    <text evidence="2">The sequence shown here is derived from an EMBL/GenBank/DDBJ whole genome shotgun (WGS) entry which is preliminary data.</text>
</comment>
<reference evidence="2 3" key="1">
    <citation type="journal article" date="2019" name="Commun. Biol.">
        <title>The bagworm genome reveals a unique fibroin gene that provides high tensile strength.</title>
        <authorList>
            <person name="Kono N."/>
            <person name="Nakamura H."/>
            <person name="Ohtoshi R."/>
            <person name="Tomita M."/>
            <person name="Numata K."/>
            <person name="Arakawa K."/>
        </authorList>
    </citation>
    <scope>NUCLEOTIDE SEQUENCE [LARGE SCALE GENOMIC DNA]</scope>
</reference>